<feature type="domain" description="Squalene cyclase N-terminal" evidence="5">
    <location>
        <begin position="16"/>
        <end position="298"/>
    </location>
</feature>
<dbReference type="Pfam" id="PF13243">
    <property type="entry name" value="SQHop_cyclase_C"/>
    <property type="match status" value="1"/>
</dbReference>
<comment type="pathway">
    <text evidence="1">Secondary metabolite biosynthesis; hopanoid biosynthesis.</text>
</comment>
<proteinExistence type="inferred from homology"/>
<reference evidence="6 7" key="1">
    <citation type="journal article" date="2011" name="Front. Microbiol.">
        <title>Genomic signatures of strain selection and enhancement in Bacillus atrophaeus var. globigii, a historical biowarfare simulant.</title>
        <authorList>
            <person name="Gibbons H.S."/>
            <person name="Broomall S.M."/>
            <person name="McNew L.A."/>
            <person name="Daligault H."/>
            <person name="Chapman C."/>
            <person name="Bruce D."/>
            <person name="Karavis M."/>
            <person name="Krepps M."/>
            <person name="McGregor P.A."/>
            <person name="Hong C."/>
            <person name="Park K.H."/>
            <person name="Akmal A."/>
            <person name="Feldman A."/>
            <person name="Lin J.S."/>
            <person name="Chang W.E."/>
            <person name="Higgs B.W."/>
            <person name="Demirev P."/>
            <person name="Lindquist J."/>
            <person name="Liem A."/>
            <person name="Fochler E."/>
            <person name="Read T.D."/>
            <person name="Tapia R."/>
            <person name="Johnson S."/>
            <person name="Bishop-Lilly K.A."/>
            <person name="Detter C."/>
            <person name="Han C."/>
            <person name="Sozhamannan S."/>
            <person name="Rosenzweig C.N."/>
            <person name="Skowronski E.W."/>
        </authorList>
    </citation>
    <scope>NUCLEOTIDE SEQUENCE [LARGE SCALE GENOMIC DNA]</scope>
    <source>
        <strain evidence="6 7">1942</strain>
    </source>
</reference>
<organism evidence="6 7">
    <name type="scientific">Bacillus atrophaeus (strain 1942)</name>
    <dbReference type="NCBI Taxonomy" id="720555"/>
    <lineage>
        <taxon>Bacteria</taxon>
        <taxon>Bacillati</taxon>
        <taxon>Bacillota</taxon>
        <taxon>Bacilli</taxon>
        <taxon>Bacillales</taxon>
        <taxon>Bacillaceae</taxon>
        <taxon>Bacillus</taxon>
    </lineage>
</organism>
<dbReference type="RefSeq" id="WP_003325799.1">
    <property type="nucleotide sequence ID" value="NC_014639.1"/>
</dbReference>
<feature type="domain" description="Squalene cyclase C-terminal" evidence="4">
    <location>
        <begin position="309"/>
        <end position="620"/>
    </location>
</feature>
<evidence type="ECO:0000259" key="4">
    <source>
        <dbReference type="Pfam" id="PF13243"/>
    </source>
</evidence>
<evidence type="ECO:0000313" key="7">
    <source>
        <dbReference type="Proteomes" id="UP000006867"/>
    </source>
</evidence>
<dbReference type="PANTHER" id="PTHR11764">
    <property type="entry name" value="TERPENE CYCLASE/MUTASE FAMILY MEMBER"/>
    <property type="match status" value="1"/>
</dbReference>
<evidence type="ECO:0000256" key="1">
    <source>
        <dbReference type="ARBA" id="ARBA00004999"/>
    </source>
</evidence>
<keyword evidence="7" id="KW-1185">Reference proteome</keyword>
<dbReference type="EMBL" id="CP002207">
    <property type="protein sequence ID" value="ADP32599.1"/>
    <property type="molecule type" value="Genomic_DNA"/>
</dbReference>
<dbReference type="PANTHER" id="PTHR11764:SF20">
    <property type="entry name" value="LANOSTEROL SYNTHASE"/>
    <property type="match status" value="1"/>
</dbReference>
<dbReference type="SFLD" id="SFLDG01016">
    <property type="entry name" value="Prenyltransferase_Like_2"/>
    <property type="match status" value="1"/>
</dbReference>
<dbReference type="NCBIfam" id="TIGR01787">
    <property type="entry name" value="squalene_cyclas"/>
    <property type="match status" value="1"/>
</dbReference>
<evidence type="ECO:0000256" key="3">
    <source>
        <dbReference type="ARBA" id="ARBA00022737"/>
    </source>
</evidence>
<dbReference type="InterPro" id="IPR018333">
    <property type="entry name" value="Squalene_cyclase"/>
</dbReference>
<dbReference type="InterPro" id="IPR032697">
    <property type="entry name" value="SQ_cyclase_N"/>
</dbReference>
<sequence length="629" mass="71082">MSTLQEQVARCQKKTITQLKNMQNADGSWSFCFEGPIMTNSFFILLLTSFEEKGNEELIIKLAKGIREKQRPDGTFTNYPGEEKGNVTATVQGYVGMLASGCYLRSDPHMIQAERFIISQGGLKDVHFMTKWMLAANGLYPWPALYLPLCLLAIPPTFPLHFYQFSTYARIHFVPMAVTLNQRFFLKNPNIPSLKYLDSHMSKNPFTWLRTDAYDQRDLSSILAYWKQLLNVPFSLHQLGFRTAKTYMLDRIEKDGTLYSYASATIFMIYSLLSLGMSRHSSIIQQALNGVKTLVTECDGIPYLENSTSAVWDTALISYSLQQSGVPEKDLMITGAADFLLENQHKKKADWSVKNPHAAPGGWGFSKINTNNPDCDDTAAALQAIPRSLSPMSWDRGLNWLLSMQNKDGGFSAFERNVNHPLIRLLPLESAEDAAVDPSTPDLTGRVLRFLGEKAGMTQDNRQIKKAVNWLIDNQEDNGSWYGRWGVCYIYGTWAAITGMRACGTEAFHPAVKKAVHWLKTIQHDDGGWGESCRSAEVKTYVPLRYGTVTQTAWALDALLQYEEPDHPSITKGLEFLINSENHNKQSLAYPTGIGLPKQFYIRYHSYPLAFSLLAYSSYMKSIEKREMK</sequence>
<dbReference type="InterPro" id="IPR008930">
    <property type="entry name" value="Terpenoid_cyclase/PrenylTrfase"/>
</dbReference>
<dbReference type="Gene3D" id="1.50.10.20">
    <property type="match status" value="2"/>
</dbReference>
<comment type="similarity">
    <text evidence="2">Belongs to the terpene cyclase/mutase family.</text>
</comment>
<evidence type="ECO:0000313" key="6">
    <source>
        <dbReference type="EMBL" id="ADP32599.1"/>
    </source>
</evidence>
<dbReference type="SUPFAM" id="SSF48239">
    <property type="entry name" value="Terpenoid cyclases/Protein prenyltransferases"/>
    <property type="match status" value="2"/>
</dbReference>
<keyword evidence="3" id="KW-0677">Repeat</keyword>
<gene>
    <name evidence="6" type="ordered locus">BATR1942_08330</name>
</gene>
<evidence type="ECO:0000256" key="2">
    <source>
        <dbReference type="ARBA" id="ARBA00009755"/>
    </source>
</evidence>
<evidence type="ECO:0000259" key="5">
    <source>
        <dbReference type="Pfam" id="PF13249"/>
    </source>
</evidence>
<dbReference type="Proteomes" id="UP000006867">
    <property type="component" value="Chromosome"/>
</dbReference>
<accession>A0ABM5LXG9</accession>
<dbReference type="InterPro" id="IPR032696">
    <property type="entry name" value="SQ_cyclase_C"/>
</dbReference>
<name>A0ABM5LXG9_BACA1</name>
<dbReference type="Pfam" id="PF13249">
    <property type="entry name" value="SQHop_cyclase_N"/>
    <property type="match status" value="1"/>
</dbReference>
<protein>
    <submittedName>
        <fullName evidence="6">Squalene-hopene cyclase</fullName>
    </submittedName>
</protein>